<dbReference type="PATRIC" id="fig|273678.4.peg.45"/>
<keyword evidence="2" id="KW-1185">Reference proteome</keyword>
<sequence>MDTATATPTEIDTLLSELYQREGIARAALERSRRDIYRALGNRVPSSARLRIPLTDADLAAFRARVEDDQVFGYNHRRLLESFDKATAALAGIAAEEAPLHAEYARRPWSRFFLVQGGHIHSSMHCSTCNRNGKLTAFAWLPELSGQTEAEAVAAQGAVLCTTCYPSAPLSWTDFYEREAERKAAEYCTGSGTTDWKDGQVRTGFMSGNGGYCAHCGGWAGTTSRSSKTMRKHKPAKA</sequence>
<dbReference type="Proteomes" id="UP000033900">
    <property type="component" value="Unassembled WGS sequence"/>
</dbReference>
<dbReference type="OrthoDB" id="5126501at2"/>
<organism evidence="1 2">
    <name type="scientific">Microbacterium hydrocarbonoxydans</name>
    <dbReference type="NCBI Taxonomy" id="273678"/>
    <lineage>
        <taxon>Bacteria</taxon>
        <taxon>Bacillati</taxon>
        <taxon>Actinomycetota</taxon>
        <taxon>Actinomycetes</taxon>
        <taxon>Micrococcales</taxon>
        <taxon>Microbacteriaceae</taxon>
        <taxon>Microbacterium</taxon>
    </lineage>
</organism>
<reference evidence="1 2" key="1">
    <citation type="submission" date="2015-02" db="EMBL/GenBank/DDBJ databases">
        <title>Draft genome sequences of ten Microbacterium spp. with emphasis on heavy metal contaminated environments.</title>
        <authorList>
            <person name="Corretto E."/>
        </authorList>
    </citation>
    <scope>NUCLEOTIDE SEQUENCE [LARGE SCALE GENOMIC DNA]</scope>
    <source>
        <strain evidence="1 2">SA35</strain>
    </source>
</reference>
<gene>
    <name evidence="1" type="ORF">RS84_00049</name>
</gene>
<evidence type="ECO:0000313" key="2">
    <source>
        <dbReference type="Proteomes" id="UP000033900"/>
    </source>
</evidence>
<dbReference type="RefSeq" id="WP_052676142.1">
    <property type="nucleotide sequence ID" value="NZ_JYJB01000002.1"/>
</dbReference>
<dbReference type="AlphaFoldDB" id="A0A0M2HXC0"/>
<dbReference type="STRING" id="273678.RS84_00049"/>
<accession>A0A0M2HXC0</accession>
<comment type="caution">
    <text evidence="1">The sequence shown here is derived from an EMBL/GenBank/DDBJ whole genome shotgun (WGS) entry which is preliminary data.</text>
</comment>
<evidence type="ECO:0000313" key="1">
    <source>
        <dbReference type="EMBL" id="KJL49575.1"/>
    </source>
</evidence>
<name>A0A0M2HXC0_9MICO</name>
<dbReference type="EMBL" id="JYJB01000002">
    <property type="protein sequence ID" value="KJL49575.1"/>
    <property type="molecule type" value="Genomic_DNA"/>
</dbReference>
<proteinExistence type="predicted"/>
<protein>
    <submittedName>
        <fullName evidence="1">Uncharacterized protein</fullName>
    </submittedName>
</protein>